<feature type="binding site" evidence="12">
    <location>
        <position position="315"/>
    </location>
    <ligand>
        <name>substrate</name>
    </ligand>
</feature>
<dbReference type="SFLD" id="SFLDS00001">
    <property type="entry name" value="Enolase"/>
    <property type="match status" value="1"/>
</dbReference>
<dbReference type="EC" id="4.2.1.11" evidence="3 10"/>
<comment type="similarity">
    <text evidence="2 10">Belongs to the enolase family.</text>
</comment>
<dbReference type="Gene3D" id="3.20.20.120">
    <property type="entry name" value="Enolase-like C-terminal domain"/>
    <property type="match status" value="1"/>
</dbReference>
<feature type="binding site" evidence="12">
    <location>
        <position position="391"/>
    </location>
    <ligand>
        <name>substrate</name>
    </ligand>
</feature>
<evidence type="ECO:0000256" key="11">
    <source>
        <dbReference type="PIRSR" id="PIRSR001400-1"/>
    </source>
</evidence>
<keyword evidence="19" id="KW-1185">Reference proteome</keyword>
<evidence type="ECO:0000256" key="4">
    <source>
        <dbReference type="ARBA" id="ARBA00017068"/>
    </source>
</evidence>
<feature type="active site" description="Proton donor" evidence="10 11">
    <location>
        <position position="208"/>
    </location>
</feature>
<dbReference type="InterPro" id="IPR036849">
    <property type="entry name" value="Enolase-like_C_sf"/>
</dbReference>
<comment type="pathway">
    <text evidence="1 10">Carbohydrate degradation; glycolysis; pyruvate from D-glyceraldehyde 3-phosphate: step 4/5.</text>
</comment>
<dbReference type="Gene3D" id="3.30.390.10">
    <property type="entry name" value="Enolase-like, N-terminal domain"/>
    <property type="match status" value="1"/>
</dbReference>
<evidence type="ECO:0000313" key="17">
    <source>
        <dbReference type="EMBL" id="SHI06338.1"/>
    </source>
</evidence>
<feature type="binding site" evidence="10 13">
    <location>
        <position position="315"/>
    </location>
    <ligand>
        <name>Mg(2+)</name>
        <dbReference type="ChEBI" id="CHEBI:18420"/>
    </ligand>
</feature>
<dbReference type="GO" id="GO:0005576">
    <property type="term" value="C:extracellular region"/>
    <property type="evidence" value="ECO:0007669"/>
    <property type="project" value="UniProtKB-SubCell"/>
</dbReference>
<proteinExistence type="inferred from homology"/>
<dbReference type="InterPro" id="IPR020810">
    <property type="entry name" value="Enolase_C"/>
</dbReference>
<dbReference type="OrthoDB" id="9804716at2"/>
<dbReference type="SFLD" id="SFLDG00178">
    <property type="entry name" value="enolase"/>
    <property type="match status" value="1"/>
</dbReference>
<feature type="binding site" evidence="12">
    <location>
        <begin position="367"/>
        <end position="370"/>
    </location>
    <ligand>
        <name>substrate</name>
    </ligand>
</feature>
<dbReference type="PRINTS" id="PR00148">
    <property type="entry name" value="ENOLASE"/>
</dbReference>
<evidence type="ECO:0000313" key="19">
    <source>
        <dbReference type="Proteomes" id="UP000184226"/>
    </source>
</evidence>
<keyword evidence="10" id="KW-0963">Cytoplasm</keyword>
<dbReference type="SMART" id="SM01193">
    <property type="entry name" value="Enolase_N"/>
    <property type="match status" value="1"/>
</dbReference>
<dbReference type="NCBIfam" id="TIGR01060">
    <property type="entry name" value="eno"/>
    <property type="match status" value="1"/>
</dbReference>
<dbReference type="Pfam" id="PF00113">
    <property type="entry name" value="Enolase_C"/>
    <property type="match status" value="1"/>
</dbReference>
<dbReference type="GO" id="GO:0000287">
    <property type="term" value="F:magnesium ion binding"/>
    <property type="evidence" value="ECO:0007669"/>
    <property type="project" value="UniProtKB-UniRule"/>
</dbReference>
<name>A0A1M6AUF7_9BURK</name>
<feature type="binding site" evidence="10">
    <location>
        <position position="370"/>
    </location>
    <ligand>
        <name>(2R)-2-phosphoglycerate</name>
        <dbReference type="ChEBI" id="CHEBI:58289"/>
    </ligand>
</feature>
<organism evidence="18 19">
    <name type="scientific">Pollutimonas bauzanensis</name>
    <dbReference type="NCBI Taxonomy" id="658167"/>
    <lineage>
        <taxon>Bacteria</taxon>
        <taxon>Pseudomonadati</taxon>
        <taxon>Pseudomonadota</taxon>
        <taxon>Betaproteobacteria</taxon>
        <taxon>Burkholderiales</taxon>
        <taxon>Alcaligenaceae</taxon>
        <taxon>Pollutimonas</taxon>
    </lineage>
</organism>
<dbReference type="InterPro" id="IPR000941">
    <property type="entry name" value="Enolase"/>
</dbReference>
<feature type="binding site" evidence="10">
    <location>
        <position position="369"/>
    </location>
    <ligand>
        <name>(2R)-2-phosphoglycerate</name>
        <dbReference type="ChEBI" id="CHEBI:58289"/>
    </ligand>
</feature>
<feature type="binding site" evidence="12">
    <location>
        <position position="288"/>
    </location>
    <ligand>
        <name>substrate</name>
    </ligand>
</feature>
<dbReference type="RefSeq" id="WP_073104224.1">
    <property type="nucleotide sequence ID" value="NZ_FQXE01000008.1"/>
</dbReference>
<evidence type="ECO:0000256" key="3">
    <source>
        <dbReference type="ARBA" id="ARBA00012058"/>
    </source>
</evidence>
<feature type="binding site" evidence="10">
    <location>
        <position position="166"/>
    </location>
    <ligand>
        <name>(2R)-2-phosphoglycerate</name>
        <dbReference type="ChEBI" id="CHEBI:58289"/>
    </ligand>
</feature>
<evidence type="ECO:0000259" key="16">
    <source>
        <dbReference type="SMART" id="SM01193"/>
    </source>
</evidence>
<dbReference type="EMBL" id="FQXE01000023">
    <property type="protein sequence ID" value="SHI40090.1"/>
    <property type="molecule type" value="Genomic_DNA"/>
</dbReference>
<dbReference type="AlphaFoldDB" id="A0A1M6AUF7"/>
<keyword evidence="7 10" id="KW-0324">Glycolysis</keyword>
<dbReference type="SUPFAM" id="SSF51604">
    <property type="entry name" value="Enolase C-terminal domain-like"/>
    <property type="match status" value="1"/>
</dbReference>
<evidence type="ECO:0000256" key="5">
    <source>
        <dbReference type="ARBA" id="ARBA00022525"/>
    </source>
</evidence>
<sequence>MTNARRISVVTAQEILDSRGYPTLEVSIGLGDGTVATVAVPAGASTGKHEARESRDGDPNRYEGKGVLHAIENVTGIIAPALTGMPADDQSVIDATLLALDGTEFKERLGANAILGASLACARAAAASHGVDLYRYLGGIEAHVLPVPMLNVLNGGKHAPDGSDIQEFKLIPVGAPTFREALRFGAETYHALRDVLHDAGAPTTVGDEGGFAPALTSNAAYLDVIMQAIERAGYRPGEQIAIGLDPAATTFCEQRFYHLQRDARTLSTGEMIDYWADWTRRYPIISLEDPLAEDDWDGFQRITSRLGKQVQIIGDDLFVTNRKFLQRGIDTGCCTGILIKPNQIGTISETLETARMAQRAGYACLVSHRSGETQDTSIADLAVALNCGQIKAGAPARGERVAKYNRLLHIERALGENAVFAGKTAFPQLRQSLAGGIHHERLSSDIFHGARSPSRP</sequence>
<comment type="cofactor">
    <cofactor evidence="13">
        <name>Mg(2+)</name>
        <dbReference type="ChEBI" id="CHEBI:18420"/>
    </cofactor>
    <text evidence="13">Mg(2+) is required for catalysis and for stabilizing the dimer.</text>
</comment>
<dbReference type="SMART" id="SM01192">
    <property type="entry name" value="Enolase_C"/>
    <property type="match status" value="1"/>
</dbReference>
<dbReference type="CDD" id="cd03313">
    <property type="entry name" value="enolase"/>
    <property type="match status" value="1"/>
</dbReference>
<feature type="binding site" evidence="10 13">
    <location>
        <position position="245"/>
    </location>
    <ligand>
        <name>Mg(2+)</name>
        <dbReference type="ChEBI" id="CHEBI:18420"/>
    </ligand>
</feature>
<feature type="domain" description="Enolase N-terminal" evidence="16">
    <location>
        <begin position="7"/>
        <end position="137"/>
    </location>
</feature>
<dbReference type="GO" id="GO:0004634">
    <property type="term" value="F:phosphopyruvate hydratase activity"/>
    <property type="evidence" value="ECO:0007669"/>
    <property type="project" value="UniProtKB-UniRule"/>
</dbReference>
<evidence type="ECO:0000256" key="7">
    <source>
        <dbReference type="ARBA" id="ARBA00023152"/>
    </source>
</evidence>
<dbReference type="InterPro" id="IPR020809">
    <property type="entry name" value="Enolase_CS"/>
</dbReference>
<feature type="active site" description="Proton acceptor" evidence="10 11">
    <location>
        <position position="340"/>
    </location>
</feature>
<feature type="binding site" evidence="12">
    <location>
        <position position="158"/>
    </location>
    <ligand>
        <name>substrate</name>
    </ligand>
</feature>
<dbReference type="PIRSF" id="PIRSF001400">
    <property type="entry name" value="Enolase"/>
    <property type="match status" value="1"/>
</dbReference>
<dbReference type="EMBL" id="FQXE01000008">
    <property type="protein sequence ID" value="SHI06338.1"/>
    <property type="molecule type" value="Genomic_DNA"/>
</dbReference>
<evidence type="ECO:0000259" key="15">
    <source>
        <dbReference type="SMART" id="SM01192"/>
    </source>
</evidence>
<dbReference type="PROSITE" id="PS00164">
    <property type="entry name" value="ENOLASE"/>
    <property type="match status" value="1"/>
</dbReference>
<dbReference type="UniPathway" id="UPA00109">
    <property type="reaction ID" value="UER00187"/>
</dbReference>
<feature type="region of interest" description="Disordered" evidence="14">
    <location>
        <begin position="41"/>
        <end position="62"/>
    </location>
</feature>
<gene>
    <name evidence="10" type="primary">eno</name>
    <name evidence="17" type="ORF">SAMN04488135_10826</name>
    <name evidence="18" type="ORF">SAMN04488135_12326</name>
</gene>
<accession>A0A1M6AUF7</accession>
<feature type="binding site" evidence="12">
    <location>
        <position position="167"/>
    </location>
    <ligand>
        <name>substrate</name>
    </ligand>
</feature>
<feature type="binding site" evidence="10">
    <location>
        <position position="391"/>
    </location>
    <ligand>
        <name>(2R)-2-phosphoglycerate</name>
        <dbReference type="ChEBI" id="CHEBI:58289"/>
    </ligand>
</feature>
<comment type="function">
    <text evidence="9 10">Catalyzes the reversible conversion of 2-phosphoglycerate (2-PG) into phosphoenolpyruvate (PEP). It is essential for the degradation of carbohydrates via glycolysis.</text>
</comment>
<dbReference type="STRING" id="658167.SAMN04488135_10826"/>
<evidence type="ECO:0000256" key="12">
    <source>
        <dbReference type="PIRSR" id="PIRSR001400-2"/>
    </source>
</evidence>
<evidence type="ECO:0000256" key="14">
    <source>
        <dbReference type="SAM" id="MobiDB-lite"/>
    </source>
</evidence>
<dbReference type="Proteomes" id="UP000184226">
    <property type="component" value="Unassembled WGS sequence"/>
</dbReference>
<evidence type="ECO:0000256" key="6">
    <source>
        <dbReference type="ARBA" id="ARBA00022842"/>
    </source>
</evidence>
<dbReference type="GO" id="GO:0009986">
    <property type="term" value="C:cell surface"/>
    <property type="evidence" value="ECO:0007669"/>
    <property type="project" value="UniProtKB-SubCell"/>
</dbReference>
<feature type="binding site" evidence="10 13">
    <location>
        <position position="288"/>
    </location>
    <ligand>
        <name>Mg(2+)</name>
        <dbReference type="ChEBI" id="CHEBI:18420"/>
    </ligand>
</feature>
<evidence type="ECO:0000256" key="13">
    <source>
        <dbReference type="PIRSR" id="PIRSR001400-3"/>
    </source>
</evidence>
<dbReference type="InterPro" id="IPR020811">
    <property type="entry name" value="Enolase_N"/>
</dbReference>
<feature type="domain" description="Enolase C-terminal TIM barrel" evidence="15">
    <location>
        <begin position="142"/>
        <end position="428"/>
    </location>
</feature>
<evidence type="ECO:0000256" key="10">
    <source>
        <dbReference type="HAMAP-Rule" id="MF_00318"/>
    </source>
</evidence>
<evidence type="ECO:0000313" key="18">
    <source>
        <dbReference type="EMBL" id="SHI40090.1"/>
    </source>
</evidence>
<comment type="cofactor">
    <cofactor evidence="10">
        <name>Mg(2+)</name>
        <dbReference type="ChEBI" id="CHEBI:18420"/>
    </cofactor>
    <text evidence="10">Binds a second Mg(2+) ion via substrate during catalysis.</text>
</comment>
<dbReference type="PANTHER" id="PTHR11902:SF1">
    <property type="entry name" value="ENOLASE"/>
    <property type="match status" value="1"/>
</dbReference>
<dbReference type="PANTHER" id="PTHR11902">
    <property type="entry name" value="ENOLASE"/>
    <property type="match status" value="1"/>
</dbReference>
<comment type="subcellular location">
    <subcellularLocation>
        <location evidence="10">Cytoplasm</location>
    </subcellularLocation>
    <subcellularLocation>
        <location evidence="10">Secreted</location>
    </subcellularLocation>
    <subcellularLocation>
        <location evidence="10">Cell surface</location>
    </subcellularLocation>
    <text evidence="10">Fractions of enolase are present in both the cytoplasm and on the cell surface.</text>
</comment>
<dbReference type="Pfam" id="PF03952">
    <property type="entry name" value="Enolase_N"/>
    <property type="match status" value="1"/>
</dbReference>
<dbReference type="GO" id="GO:0006096">
    <property type="term" value="P:glycolytic process"/>
    <property type="evidence" value="ECO:0007669"/>
    <property type="project" value="UniProtKB-UniRule"/>
</dbReference>
<dbReference type="SUPFAM" id="SSF54826">
    <property type="entry name" value="Enolase N-terminal domain-like"/>
    <property type="match status" value="1"/>
</dbReference>
<reference evidence="18 19" key="1">
    <citation type="submission" date="2016-11" db="EMBL/GenBank/DDBJ databases">
        <authorList>
            <person name="Jaros S."/>
            <person name="Januszkiewicz K."/>
            <person name="Wedrychowicz H."/>
        </authorList>
    </citation>
    <scope>NUCLEOTIDE SEQUENCE [LARGE SCALE GENOMIC DNA]</scope>
    <source>
        <strain evidence="18 19">CGMCC 1.10190</strain>
    </source>
</reference>
<evidence type="ECO:0000256" key="2">
    <source>
        <dbReference type="ARBA" id="ARBA00009604"/>
    </source>
</evidence>
<dbReference type="InterPro" id="IPR029017">
    <property type="entry name" value="Enolase-like_N"/>
</dbReference>
<keyword evidence="6 10" id="KW-0460">Magnesium</keyword>
<feature type="binding site" evidence="10">
    <location>
        <position position="340"/>
    </location>
    <ligand>
        <name>(2R)-2-phosphoglycerate</name>
        <dbReference type="ChEBI" id="CHEBI:58289"/>
    </ligand>
</feature>
<evidence type="ECO:0000256" key="9">
    <source>
        <dbReference type="ARBA" id="ARBA00045763"/>
    </source>
</evidence>
<dbReference type="GO" id="GO:0000015">
    <property type="term" value="C:phosphopyruvate hydratase complex"/>
    <property type="evidence" value="ECO:0007669"/>
    <property type="project" value="InterPro"/>
</dbReference>
<feature type="compositionally biased region" description="Basic and acidic residues" evidence="14">
    <location>
        <begin position="47"/>
        <end position="62"/>
    </location>
</feature>
<keyword evidence="5 10" id="KW-0964">Secreted</keyword>
<dbReference type="SFLD" id="SFLDF00002">
    <property type="entry name" value="enolase"/>
    <property type="match status" value="1"/>
</dbReference>
<protein>
    <recommendedName>
        <fullName evidence="4 10">Enolase</fullName>
        <ecNumber evidence="3 10">4.2.1.11</ecNumber>
    </recommendedName>
    <alternativeName>
        <fullName evidence="10">2-phospho-D-glycerate hydro-lyase</fullName>
    </alternativeName>
    <alternativeName>
        <fullName evidence="10">2-phosphoglycerate dehydratase</fullName>
    </alternativeName>
</protein>
<evidence type="ECO:0000256" key="1">
    <source>
        <dbReference type="ARBA" id="ARBA00005031"/>
    </source>
</evidence>
<comment type="catalytic activity">
    <reaction evidence="10">
        <text>(2R)-2-phosphoglycerate = phosphoenolpyruvate + H2O</text>
        <dbReference type="Rhea" id="RHEA:10164"/>
        <dbReference type="ChEBI" id="CHEBI:15377"/>
        <dbReference type="ChEBI" id="CHEBI:58289"/>
        <dbReference type="ChEBI" id="CHEBI:58702"/>
        <dbReference type="EC" id="4.2.1.11"/>
    </reaction>
</comment>
<evidence type="ECO:0000256" key="8">
    <source>
        <dbReference type="ARBA" id="ARBA00023239"/>
    </source>
</evidence>
<keyword evidence="8 10" id="KW-0456">Lyase</keyword>
<dbReference type="HAMAP" id="MF_00318">
    <property type="entry name" value="Enolase"/>
    <property type="match status" value="1"/>
</dbReference>
<keyword evidence="10 13" id="KW-0479">Metal-binding</keyword>